<accession>A0A4P6EIW6</accession>
<dbReference type="RefSeq" id="WP_129202596.1">
    <property type="nucleotide sequence ID" value="NZ_CP035495.1"/>
</dbReference>
<dbReference type="EMBL" id="CP035495">
    <property type="protein sequence ID" value="QAY62452.1"/>
    <property type="molecule type" value="Genomic_DNA"/>
</dbReference>
<evidence type="ECO:0000313" key="3">
    <source>
        <dbReference type="Proteomes" id="UP000291758"/>
    </source>
</evidence>
<proteinExistence type="predicted"/>
<gene>
    <name evidence="2" type="ORF">ET495_03365</name>
</gene>
<evidence type="ECO:0000313" key="2">
    <source>
        <dbReference type="EMBL" id="QAY62452.1"/>
    </source>
</evidence>
<dbReference type="AlphaFoldDB" id="A0A4P6EIW6"/>
<dbReference type="KEGG" id="xyl:ET495_03365"/>
<protein>
    <submittedName>
        <fullName evidence="2">Uncharacterized protein</fullName>
    </submittedName>
</protein>
<reference evidence="2 3" key="1">
    <citation type="submission" date="2019-01" db="EMBL/GenBank/DDBJ databases">
        <title>Genome sequencing of strain 2JSPR-7.</title>
        <authorList>
            <person name="Heo J."/>
            <person name="Kim S.-J."/>
            <person name="Kim J.-S."/>
            <person name="Hong S.-B."/>
            <person name="Kwon S.-W."/>
        </authorList>
    </citation>
    <scope>NUCLEOTIDE SEQUENCE [LARGE SCALE GENOMIC DNA]</scope>
    <source>
        <strain evidence="2 3">2JSPR-7</strain>
    </source>
</reference>
<name>A0A4P6EIW6_9MICO</name>
<organism evidence="2 3">
    <name type="scientific">Xylanimonas allomyrinae</name>
    <dbReference type="NCBI Taxonomy" id="2509459"/>
    <lineage>
        <taxon>Bacteria</taxon>
        <taxon>Bacillati</taxon>
        <taxon>Actinomycetota</taxon>
        <taxon>Actinomycetes</taxon>
        <taxon>Micrococcales</taxon>
        <taxon>Promicromonosporaceae</taxon>
        <taxon>Xylanimonas</taxon>
    </lineage>
</organism>
<evidence type="ECO:0000256" key="1">
    <source>
        <dbReference type="SAM" id="MobiDB-lite"/>
    </source>
</evidence>
<sequence length="151" mass="16937">MPVFRLCVRDTVDPCRDVVVKDRVDGHLGEFTEHGVDLPVISLARGRLEARSCVDDGVRERRECRMGLRCACRVATLVENLKRCLDPCLVNELPELLRRPLGVESLARLLPVEPKPDLPDDRTVAHHTMPNGRHKQPSFPAPTVWTASTLS</sequence>
<feature type="region of interest" description="Disordered" evidence="1">
    <location>
        <begin position="114"/>
        <end position="151"/>
    </location>
</feature>
<feature type="compositionally biased region" description="Basic and acidic residues" evidence="1">
    <location>
        <begin position="114"/>
        <end position="124"/>
    </location>
</feature>
<dbReference type="Proteomes" id="UP000291758">
    <property type="component" value="Chromosome"/>
</dbReference>
<keyword evidence="3" id="KW-1185">Reference proteome</keyword>